<feature type="transmembrane region" description="Helical" evidence="1">
    <location>
        <begin position="130"/>
        <end position="153"/>
    </location>
</feature>
<evidence type="ECO:0000259" key="2">
    <source>
        <dbReference type="Pfam" id="PF07331"/>
    </source>
</evidence>
<protein>
    <recommendedName>
        <fullName evidence="2">DUF1468 domain-containing protein</fullName>
    </recommendedName>
</protein>
<dbReference type="OrthoDB" id="6103842at2"/>
<name>A0A1M4VN60_9GAMM</name>
<dbReference type="InterPro" id="IPR009936">
    <property type="entry name" value="DUF1468"/>
</dbReference>
<dbReference type="RefSeq" id="WP_072838330.1">
    <property type="nucleotide sequence ID" value="NZ_FQVF01000003.1"/>
</dbReference>
<keyword evidence="1" id="KW-1133">Transmembrane helix</keyword>
<keyword evidence="1" id="KW-0472">Membrane</keyword>
<dbReference type="Pfam" id="PF07331">
    <property type="entry name" value="TctB"/>
    <property type="match status" value="1"/>
</dbReference>
<feature type="domain" description="DUF1468" evidence="2">
    <location>
        <begin position="11"/>
        <end position="154"/>
    </location>
</feature>
<feature type="transmembrane region" description="Helical" evidence="1">
    <location>
        <begin position="86"/>
        <end position="110"/>
    </location>
</feature>
<organism evidence="3 4">
    <name type="scientific">Marinomonas polaris DSM 16579</name>
    <dbReference type="NCBI Taxonomy" id="1122206"/>
    <lineage>
        <taxon>Bacteria</taxon>
        <taxon>Pseudomonadati</taxon>
        <taxon>Pseudomonadota</taxon>
        <taxon>Gammaproteobacteria</taxon>
        <taxon>Oceanospirillales</taxon>
        <taxon>Oceanospirillaceae</taxon>
        <taxon>Marinomonas</taxon>
    </lineage>
</organism>
<accession>A0A1M4VN60</accession>
<proteinExistence type="predicted"/>
<dbReference type="PROSITE" id="PS51257">
    <property type="entry name" value="PROKAR_LIPOPROTEIN"/>
    <property type="match status" value="1"/>
</dbReference>
<dbReference type="EMBL" id="FQVF01000003">
    <property type="protein sequence ID" value="SHE70283.1"/>
    <property type="molecule type" value="Genomic_DNA"/>
</dbReference>
<feature type="transmembrane region" description="Helical" evidence="1">
    <location>
        <begin position="46"/>
        <end position="66"/>
    </location>
</feature>
<dbReference type="Proteomes" id="UP000184517">
    <property type="component" value="Unassembled WGS sequence"/>
</dbReference>
<evidence type="ECO:0000313" key="4">
    <source>
        <dbReference type="Proteomes" id="UP000184517"/>
    </source>
</evidence>
<dbReference type="STRING" id="1122206.SAMN02745753_00698"/>
<keyword evidence="1" id="KW-0812">Transmembrane</keyword>
<keyword evidence="4" id="KW-1185">Reference proteome</keyword>
<gene>
    <name evidence="3" type="ORF">SAMN02745753_00698</name>
</gene>
<reference evidence="4" key="1">
    <citation type="submission" date="2016-11" db="EMBL/GenBank/DDBJ databases">
        <authorList>
            <person name="Varghese N."/>
            <person name="Submissions S."/>
        </authorList>
    </citation>
    <scope>NUCLEOTIDE SEQUENCE [LARGE SCALE GENOMIC DNA]</scope>
    <source>
        <strain evidence="4">DSM 16579</strain>
    </source>
</reference>
<evidence type="ECO:0000313" key="3">
    <source>
        <dbReference type="EMBL" id="SHE70283.1"/>
    </source>
</evidence>
<evidence type="ECO:0000256" key="1">
    <source>
        <dbReference type="SAM" id="Phobius"/>
    </source>
</evidence>
<dbReference type="AlphaFoldDB" id="A0A1M4VN60"/>
<sequence length="175" mass="20291">MEYENRKSKLFFLVMTLVSCYLMFSYQSHTVDIKRDHGWFTQPYVAPLFGLGLLAFFSFIKLMLVIRPIEGEKGLLDSFVDSLSDYRMVAITAALFFAYVNIITIVGFTISTTLFVLSIVWLSRLLSPLWVLNTLVAVALIILIFRVGVNIWIPDVVLYEKLFSDQPLWFMNKYF</sequence>